<dbReference type="Pfam" id="PF01076">
    <property type="entry name" value="Mob_Pre"/>
    <property type="match status" value="1"/>
</dbReference>
<organism evidence="1 2">
    <name type="scientific">Leyella stercorea</name>
    <dbReference type="NCBI Taxonomy" id="363265"/>
    <lineage>
        <taxon>Bacteria</taxon>
        <taxon>Pseudomonadati</taxon>
        <taxon>Bacteroidota</taxon>
        <taxon>Bacteroidia</taxon>
        <taxon>Bacteroidales</taxon>
        <taxon>Prevotellaceae</taxon>
        <taxon>Leyella</taxon>
    </lineage>
</organism>
<dbReference type="AlphaFoldDB" id="A0A3R6FH55"/>
<evidence type="ECO:0000313" key="2">
    <source>
        <dbReference type="Proteomes" id="UP000286598"/>
    </source>
</evidence>
<dbReference type="Gene3D" id="3.30.930.30">
    <property type="match status" value="1"/>
</dbReference>
<name>A0A3R6FH55_9BACT</name>
<accession>A0A3R6FH55</accession>
<dbReference type="OrthoDB" id="1079314at2"/>
<sequence length="219" mass="24785">MGKGKKAMLEVSKMKMTPALSAEHQRKWDESRWECKLDDPERNYDKSRAHLNFEVRKGGVIAPVDKSVCIKEKVDARIAEWKAERLAATGKEPIVRSTQHLSVSLVIGGNSERMNELAFGNQVLQERGNNAHIKRMPEIELFALDNYKALAERIGEKNIISFIAHCDEKNCHIHATITPILEDGRLSAKDMFGGGSLVAARDKMREWHDWYAASMRNGD</sequence>
<evidence type="ECO:0008006" key="3">
    <source>
        <dbReference type="Google" id="ProtNLM"/>
    </source>
</evidence>
<dbReference type="GO" id="GO:0006310">
    <property type="term" value="P:DNA recombination"/>
    <property type="evidence" value="ECO:0007669"/>
    <property type="project" value="InterPro"/>
</dbReference>
<dbReference type="NCBIfam" id="NF041497">
    <property type="entry name" value="MobV"/>
    <property type="match status" value="1"/>
</dbReference>
<reference evidence="1 2" key="1">
    <citation type="submission" date="2018-08" db="EMBL/GenBank/DDBJ databases">
        <title>A genome reference for cultivated species of the human gut microbiota.</title>
        <authorList>
            <person name="Zou Y."/>
            <person name="Xue W."/>
            <person name="Luo G."/>
        </authorList>
    </citation>
    <scope>NUCLEOTIDE SEQUENCE [LARGE SCALE GENOMIC DNA]</scope>
    <source>
        <strain evidence="1 2">AF42-9</strain>
    </source>
</reference>
<dbReference type="InterPro" id="IPR001668">
    <property type="entry name" value="Mob_Pre"/>
</dbReference>
<protein>
    <recommendedName>
        <fullName evidence="3">Recombinase</fullName>
    </recommendedName>
</protein>
<gene>
    <name evidence="1" type="ORF">DW060_05460</name>
</gene>
<keyword evidence="2" id="KW-1185">Reference proteome</keyword>
<evidence type="ECO:0000313" key="1">
    <source>
        <dbReference type="EMBL" id="RHK51142.1"/>
    </source>
</evidence>
<dbReference type="Proteomes" id="UP000286598">
    <property type="component" value="Unassembled WGS sequence"/>
</dbReference>
<comment type="caution">
    <text evidence="1">The sequence shown here is derived from an EMBL/GenBank/DDBJ whole genome shotgun (WGS) entry which is preliminary data.</text>
</comment>
<dbReference type="GO" id="GO:0003677">
    <property type="term" value="F:DNA binding"/>
    <property type="evidence" value="ECO:0007669"/>
    <property type="project" value="InterPro"/>
</dbReference>
<proteinExistence type="predicted"/>
<dbReference type="CDD" id="cd17242">
    <property type="entry name" value="MobM_relaxase"/>
    <property type="match status" value="1"/>
</dbReference>
<dbReference type="EMBL" id="QRNO01000020">
    <property type="protein sequence ID" value="RHK51142.1"/>
    <property type="molecule type" value="Genomic_DNA"/>
</dbReference>